<keyword evidence="2" id="KW-1185">Reference proteome</keyword>
<evidence type="ECO:0000313" key="2">
    <source>
        <dbReference type="Proteomes" id="UP001279734"/>
    </source>
</evidence>
<dbReference type="EMBL" id="BSYO01000011">
    <property type="protein sequence ID" value="GMH11514.1"/>
    <property type="molecule type" value="Genomic_DNA"/>
</dbReference>
<evidence type="ECO:0000313" key="1">
    <source>
        <dbReference type="EMBL" id="GMH11514.1"/>
    </source>
</evidence>
<gene>
    <name evidence="1" type="ORF">Nepgr_013355</name>
</gene>
<name>A0AAD3SIQ6_NEPGR</name>
<dbReference type="Proteomes" id="UP001279734">
    <property type="component" value="Unassembled WGS sequence"/>
</dbReference>
<organism evidence="1 2">
    <name type="scientific">Nepenthes gracilis</name>
    <name type="common">Slender pitcher plant</name>
    <dbReference type="NCBI Taxonomy" id="150966"/>
    <lineage>
        <taxon>Eukaryota</taxon>
        <taxon>Viridiplantae</taxon>
        <taxon>Streptophyta</taxon>
        <taxon>Embryophyta</taxon>
        <taxon>Tracheophyta</taxon>
        <taxon>Spermatophyta</taxon>
        <taxon>Magnoliopsida</taxon>
        <taxon>eudicotyledons</taxon>
        <taxon>Gunneridae</taxon>
        <taxon>Pentapetalae</taxon>
        <taxon>Caryophyllales</taxon>
        <taxon>Nepenthaceae</taxon>
        <taxon>Nepenthes</taxon>
    </lineage>
</organism>
<protein>
    <submittedName>
        <fullName evidence="1">Uncharacterized protein</fullName>
    </submittedName>
</protein>
<dbReference type="AlphaFoldDB" id="A0AAD3SIQ6"/>
<comment type="caution">
    <text evidence="1">The sequence shown here is derived from an EMBL/GenBank/DDBJ whole genome shotgun (WGS) entry which is preliminary data.</text>
</comment>
<proteinExistence type="predicted"/>
<accession>A0AAD3SIQ6</accession>
<sequence length="106" mass="12080">MTKQKVVDGELVCVCSSRKVWLVHQGPLSWDWECNMSCTLPSSRWEAYLSEHGMLSHLSIPRQGRFILAISYLIEFGRRVPVASVSSRLDRSLSSSMKLSFSLELF</sequence>
<reference evidence="1" key="1">
    <citation type="submission" date="2023-05" db="EMBL/GenBank/DDBJ databases">
        <title>Nepenthes gracilis genome sequencing.</title>
        <authorList>
            <person name="Fukushima K."/>
        </authorList>
    </citation>
    <scope>NUCLEOTIDE SEQUENCE</scope>
    <source>
        <strain evidence="1">SING2019-196</strain>
    </source>
</reference>